<reference evidence="7 8" key="1">
    <citation type="journal article" date="2015" name="Genome Biol. Evol.">
        <title>Comparative Genomics of a Bacterivorous Green Alga Reveals Evolutionary Causalities and Consequences of Phago-Mixotrophic Mode of Nutrition.</title>
        <authorList>
            <person name="Burns J.A."/>
            <person name="Paasch A."/>
            <person name="Narechania A."/>
            <person name="Kim E."/>
        </authorList>
    </citation>
    <scope>NUCLEOTIDE SEQUENCE [LARGE SCALE GENOMIC DNA]</scope>
    <source>
        <strain evidence="7 8">PLY_AMNH</strain>
    </source>
</reference>
<comment type="caution">
    <text evidence="7">The sequence shown here is derived from an EMBL/GenBank/DDBJ whole genome shotgun (WGS) entry which is preliminary data.</text>
</comment>
<feature type="domain" description="LNR" evidence="6">
    <location>
        <begin position="708"/>
        <end position="747"/>
    </location>
</feature>
<keyword evidence="5" id="KW-0732">Signal</keyword>
<keyword evidence="8" id="KW-1185">Reference proteome</keyword>
<feature type="domain" description="LNR" evidence="6">
    <location>
        <begin position="1220"/>
        <end position="1259"/>
    </location>
</feature>
<keyword evidence="2" id="KW-1015">Disulfide bond</keyword>
<feature type="region of interest" description="Disordered" evidence="4">
    <location>
        <begin position="892"/>
        <end position="950"/>
    </location>
</feature>
<feature type="chain" id="PRO_5042122041" description="LNR domain-containing protein" evidence="5">
    <location>
        <begin position="23"/>
        <end position="1388"/>
    </location>
</feature>
<accession>A0AAE0CBR0</accession>
<evidence type="ECO:0000256" key="3">
    <source>
        <dbReference type="ARBA" id="ARBA00023180"/>
    </source>
</evidence>
<evidence type="ECO:0000259" key="6">
    <source>
        <dbReference type="SMART" id="SM00004"/>
    </source>
</evidence>
<dbReference type="PANTHER" id="PTHR37835">
    <property type="entry name" value="ALPHA-CLOSTRIPAIN"/>
    <property type="match status" value="1"/>
</dbReference>
<protein>
    <recommendedName>
        <fullName evidence="6">LNR domain-containing protein</fullName>
    </recommendedName>
</protein>
<proteinExistence type="predicted"/>
<keyword evidence="1" id="KW-0677">Repeat</keyword>
<sequence>MRCHKLLDRFFLAFIWLPFVHCVSHDGATNRAGWTVLLYGLSDNNLEPFILQDLEEIRNTGVGGDSGVNVIALVDRAQGYTGDKLGELGDWVGVKEILIQDGTYIQIGSADFPDGESPNVDLSDKEVLSDFITRNVIAYPADKTFLILWNHGMGWIGYGSDASPGDRQVWSGGKARDGPNLHLDELRSGVELGLQGAGLPKFDVLGFDACVMQHYTVAASMEPFADYILASQDLEPGHGWYYSALRAAVVDSTISPTVLTANFEASYIESPERPLTLSTLNTNSFRIFHAAFSSFMVEVKLYLTSITAEGQGSADAVGVYSIFNSARSSRSMQSMEFLEGGAIDLGTWLHKVKRQLSGYPALSSRASLAYEQYGEMIASHVTPSSQPRNTGMAIYYPSTKEEYDAQDTQWHDYTPPYAQMKKVRAWQDFLEAYYAANAKCYAGCAIVAMPRFRFIPHATPLYTLGIEGTWIAGAYGEDWPGYFMMNGTVNSRYLAGSHAELGYRTPTKTYLATTSMTHSEQGSADTTVIEGAMDGVVAGLIRLNSSYDSDYSEFEFDPMVGMDPGTYFTPMHSTIFTQYVDADNDGSPEESYLTYKGEVNYYNTSDLRGHPTTCKLVMVFTLTDVVEDDTNDPACTAAGCPASWQGDQYCDLLCMSPSCGNDNGDCDACLSSGCTLDLVGNSDCDAECASAECSWDGQMCVPSGAGGIDSNEPACTASGCPASWQGDGHCDEGCISVECGHDAGDCGACLATGCTLELLGNDACDLACNSTLCQNDFRQCGGGAGCADDASFTDELGFACHSWAGYDCSLAASLYGYSVQGEALLLASCPVGCGLCAVDGNDLACTSAGCPANWQGDGECDDPCNVEGCALDGGDCAEGRRRRLTEAEIEGPRAVKTTSRGSRVPTKQVARGAHKSPQASNGIPLSGTASRAAVRSATSSPAQSAAARMRHARLLQEGSSTHTSTLYCNFGAGMAEVPMGSHPEAVIRPVMHSYQASKESTLHFDEVDESLSRSFPWSEDATIGFVSFHLLESRGLQAEFGVDHPLRQQDVAMVLEAADTLRIYAHAVSSGIEQAAAGDTWYDYAYDYDDDDYDGAGSDADGTYAYWEQVTGMCEWYSGLSDAEKEGFLGEAIGKGGQEAGEGAQCSQGCLSAWRGDGACDAQCNTLACAYDSGDCVACQRKGCRVELLLNSRCDGICNNEDCAYDMGSCQEQGSLESSNDTNTNSCTPAGCPPGWQGDGWCDPVCFLEACGMDGGDCNSCVSTGCQVELLANGKCDSTCNNRVCHHDASMCEIPEDEVQSSVQMFCEAVWRSASHEAGSLPEDSAQGRGPPPPLTATSNTTELSPGTSPPPCNKYGLACSATTSHHLASLIGLILNVFVALMTGHIP</sequence>
<dbReference type="Proteomes" id="UP001190700">
    <property type="component" value="Unassembled WGS sequence"/>
</dbReference>
<feature type="signal peptide" evidence="5">
    <location>
        <begin position="1"/>
        <end position="22"/>
    </location>
</feature>
<feature type="domain" description="LNR" evidence="6">
    <location>
        <begin position="668"/>
        <end position="701"/>
    </location>
</feature>
<keyword evidence="3" id="KW-0325">Glycoprotein</keyword>
<feature type="domain" description="LNR" evidence="6">
    <location>
        <begin position="838"/>
        <end position="877"/>
    </location>
</feature>
<dbReference type="EMBL" id="LGRX02026067">
    <property type="protein sequence ID" value="KAK3251389.1"/>
    <property type="molecule type" value="Genomic_DNA"/>
</dbReference>
<dbReference type="Pfam" id="PF00066">
    <property type="entry name" value="Notch"/>
    <property type="match status" value="6"/>
</dbReference>
<evidence type="ECO:0000313" key="7">
    <source>
        <dbReference type="EMBL" id="KAK3251389.1"/>
    </source>
</evidence>
<name>A0AAE0CBR0_9CHLO</name>
<feature type="compositionally biased region" description="Low complexity" evidence="4">
    <location>
        <begin position="926"/>
        <end position="947"/>
    </location>
</feature>
<evidence type="ECO:0000256" key="5">
    <source>
        <dbReference type="SAM" id="SignalP"/>
    </source>
</evidence>
<dbReference type="Gene3D" id="4.10.470.20">
    <property type="match status" value="1"/>
</dbReference>
<feature type="domain" description="LNR" evidence="6">
    <location>
        <begin position="1139"/>
        <end position="1177"/>
    </location>
</feature>
<feature type="domain" description="LNR" evidence="6">
    <location>
        <begin position="1260"/>
        <end position="1293"/>
    </location>
</feature>
<dbReference type="PANTHER" id="PTHR37835:SF1">
    <property type="entry name" value="ALPHA-CLOSTRIPAIN"/>
    <property type="match status" value="1"/>
</dbReference>
<organism evidence="7 8">
    <name type="scientific">Cymbomonas tetramitiformis</name>
    <dbReference type="NCBI Taxonomy" id="36881"/>
    <lineage>
        <taxon>Eukaryota</taxon>
        <taxon>Viridiplantae</taxon>
        <taxon>Chlorophyta</taxon>
        <taxon>Pyramimonadophyceae</taxon>
        <taxon>Pyramimonadales</taxon>
        <taxon>Pyramimonadaceae</taxon>
        <taxon>Cymbomonas</taxon>
    </lineage>
</organism>
<dbReference type="Pfam" id="PF03415">
    <property type="entry name" value="Peptidase_C11"/>
    <property type="match status" value="1"/>
</dbReference>
<gene>
    <name evidence="7" type="ORF">CYMTET_39270</name>
</gene>
<dbReference type="SMART" id="SM00004">
    <property type="entry name" value="NL"/>
    <property type="match status" value="8"/>
</dbReference>
<feature type="region of interest" description="Disordered" evidence="4">
    <location>
        <begin position="1318"/>
        <end position="1350"/>
    </location>
</feature>
<feature type="domain" description="LNR" evidence="6">
    <location>
        <begin position="1178"/>
        <end position="1211"/>
    </location>
</feature>
<evidence type="ECO:0000256" key="4">
    <source>
        <dbReference type="SAM" id="MobiDB-lite"/>
    </source>
</evidence>
<dbReference type="Gene3D" id="3.40.50.11970">
    <property type="match status" value="1"/>
</dbReference>
<dbReference type="InterPro" id="IPR005077">
    <property type="entry name" value="Peptidase_C11"/>
</dbReference>
<evidence type="ECO:0000256" key="1">
    <source>
        <dbReference type="ARBA" id="ARBA00022737"/>
    </source>
</evidence>
<evidence type="ECO:0000256" key="2">
    <source>
        <dbReference type="ARBA" id="ARBA00023157"/>
    </source>
</evidence>
<dbReference type="Gene3D" id="3.30.300.320">
    <property type="match status" value="3"/>
</dbReference>
<feature type="domain" description="LNR" evidence="6">
    <location>
        <begin position="628"/>
        <end position="667"/>
    </location>
</feature>
<evidence type="ECO:0000313" key="8">
    <source>
        <dbReference type="Proteomes" id="UP001190700"/>
    </source>
</evidence>
<feature type="compositionally biased region" description="Polar residues" evidence="4">
    <location>
        <begin position="1336"/>
        <end position="1347"/>
    </location>
</feature>
<dbReference type="InterPro" id="IPR000800">
    <property type="entry name" value="Notch_dom"/>
</dbReference>